<dbReference type="SUPFAM" id="SSF49599">
    <property type="entry name" value="TRAF domain-like"/>
    <property type="match status" value="1"/>
</dbReference>
<feature type="domain" description="MATH" evidence="1">
    <location>
        <begin position="23"/>
        <end position="97"/>
    </location>
</feature>
<evidence type="ECO:0000313" key="3">
    <source>
        <dbReference type="Proteomes" id="UP000324897"/>
    </source>
</evidence>
<dbReference type="EMBL" id="RWGY01000005">
    <property type="protein sequence ID" value="TVU41990.1"/>
    <property type="molecule type" value="Genomic_DNA"/>
</dbReference>
<dbReference type="InterPro" id="IPR045005">
    <property type="entry name" value="BPM1-6"/>
</dbReference>
<dbReference type="AlphaFoldDB" id="A0A5J9W3U1"/>
<dbReference type="Pfam" id="PF22486">
    <property type="entry name" value="MATH_2"/>
    <property type="match status" value="1"/>
</dbReference>
<protein>
    <recommendedName>
        <fullName evidence="1">MATH domain-containing protein</fullName>
    </recommendedName>
</protein>
<comment type="caution">
    <text evidence="2">The sequence shown here is derived from an EMBL/GenBank/DDBJ whole genome shotgun (WGS) entry which is preliminary data.</text>
</comment>
<evidence type="ECO:0000313" key="2">
    <source>
        <dbReference type="EMBL" id="TVU41990.1"/>
    </source>
</evidence>
<keyword evidence="3" id="KW-1185">Reference proteome</keyword>
<feature type="non-terminal residue" evidence="2">
    <location>
        <position position="1"/>
    </location>
</feature>
<organism evidence="2 3">
    <name type="scientific">Eragrostis curvula</name>
    <name type="common">weeping love grass</name>
    <dbReference type="NCBI Taxonomy" id="38414"/>
    <lineage>
        <taxon>Eukaryota</taxon>
        <taxon>Viridiplantae</taxon>
        <taxon>Streptophyta</taxon>
        <taxon>Embryophyta</taxon>
        <taxon>Tracheophyta</taxon>
        <taxon>Spermatophyta</taxon>
        <taxon>Magnoliopsida</taxon>
        <taxon>Liliopsida</taxon>
        <taxon>Poales</taxon>
        <taxon>Poaceae</taxon>
        <taxon>PACMAD clade</taxon>
        <taxon>Chloridoideae</taxon>
        <taxon>Eragrostideae</taxon>
        <taxon>Eragrostidinae</taxon>
        <taxon>Eragrostis</taxon>
    </lineage>
</organism>
<dbReference type="PROSITE" id="PS50144">
    <property type="entry name" value="MATH"/>
    <property type="match status" value="1"/>
</dbReference>
<dbReference type="OrthoDB" id="688873at2759"/>
<dbReference type="Gene3D" id="2.60.210.10">
    <property type="entry name" value="Apoptosis, Tumor Necrosis Factor Receptor Associated Protein 2, Chain A"/>
    <property type="match status" value="1"/>
</dbReference>
<evidence type="ECO:0000259" key="1">
    <source>
        <dbReference type="PROSITE" id="PS50144"/>
    </source>
</evidence>
<dbReference type="InterPro" id="IPR008974">
    <property type="entry name" value="TRAF-like"/>
</dbReference>
<accession>A0A5J9W3U1</accession>
<dbReference type="Proteomes" id="UP000324897">
    <property type="component" value="Unassembled WGS sequence"/>
</dbReference>
<sequence length="97" mass="11024">MAASQSQGPIATTTSRCESQTVRGRHLYEIAGYSLHKGLDKGKFIRSSNFTVGGYDWCIRYCPEDDKEYIAVYLVLMTRDAEVRALYEFSKCPTTLR</sequence>
<reference evidence="2 3" key="1">
    <citation type="journal article" date="2019" name="Sci. Rep.">
        <title>A high-quality genome of Eragrostis curvula grass provides insights into Poaceae evolution and supports new strategies to enhance forage quality.</title>
        <authorList>
            <person name="Carballo J."/>
            <person name="Santos B.A.C.M."/>
            <person name="Zappacosta D."/>
            <person name="Garbus I."/>
            <person name="Selva J.P."/>
            <person name="Gallo C.A."/>
            <person name="Diaz A."/>
            <person name="Albertini E."/>
            <person name="Caccamo M."/>
            <person name="Echenique V."/>
        </authorList>
    </citation>
    <scope>NUCLEOTIDE SEQUENCE [LARGE SCALE GENOMIC DNA]</scope>
    <source>
        <strain evidence="3">cv. Victoria</strain>
        <tissue evidence="2">Leaf</tissue>
    </source>
</reference>
<dbReference type="InterPro" id="IPR002083">
    <property type="entry name" value="MATH/TRAF_dom"/>
</dbReference>
<dbReference type="PANTHER" id="PTHR26379">
    <property type="entry name" value="BTB/POZ AND MATH DOMAIN-CONTAINING PROTEIN 1"/>
    <property type="match status" value="1"/>
</dbReference>
<dbReference type="GO" id="GO:0016567">
    <property type="term" value="P:protein ubiquitination"/>
    <property type="evidence" value="ECO:0007669"/>
    <property type="project" value="InterPro"/>
</dbReference>
<name>A0A5J9W3U1_9POAL</name>
<gene>
    <name evidence="2" type="ORF">EJB05_08370</name>
</gene>
<proteinExistence type="predicted"/>
<dbReference type="PANTHER" id="PTHR26379:SF474">
    <property type="entry name" value="OS08G0228200 PROTEIN"/>
    <property type="match status" value="1"/>
</dbReference>
<dbReference type="Gramene" id="TVU41990">
    <property type="protein sequence ID" value="TVU41990"/>
    <property type="gene ID" value="EJB05_08370"/>
</dbReference>
<dbReference type="CDD" id="cd00121">
    <property type="entry name" value="MATH"/>
    <property type="match status" value="1"/>
</dbReference>